<dbReference type="PROSITE" id="PS50850">
    <property type="entry name" value="MFS"/>
    <property type="match status" value="1"/>
</dbReference>
<keyword evidence="8" id="KW-0813">Transport</keyword>
<comment type="subcellular location">
    <subcellularLocation>
        <location evidence="1">Membrane</location>
        <topology evidence="1">Multi-pass membrane protein</topology>
    </subcellularLocation>
</comment>
<comment type="similarity">
    <text evidence="2">Belongs to the major facilitator superfamily. Sugar transporter (TC 2.A.1.1) family.</text>
</comment>
<dbReference type="GO" id="GO:0005351">
    <property type="term" value="F:carbohydrate:proton symporter activity"/>
    <property type="evidence" value="ECO:0007669"/>
    <property type="project" value="TreeGrafter"/>
</dbReference>
<evidence type="ECO:0000256" key="4">
    <source>
        <dbReference type="ARBA" id="ARBA00022989"/>
    </source>
</evidence>
<evidence type="ECO:0000313" key="9">
    <source>
        <dbReference type="Proteomes" id="UP000242432"/>
    </source>
</evidence>
<feature type="transmembrane region" description="Helical" evidence="6">
    <location>
        <begin position="327"/>
        <end position="350"/>
    </location>
</feature>
<feature type="transmembrane region" description="Helical" evidence="6">
    <location>
        <begin position="141"/>
        <end position="162"/>
    </location>
</feature>
<evidence type="ECO:0000256" key="3">
    <source>
        <dbReference type="ARBA" id="ARBA00022692"/>
    </source>
</evidence>
<feature type="transmembrane region" description="Helical" evidence="6">
    <location>
        <begin position="251"/>
        <end position="276"/>
    </location>
</feature>
<feature type="transmembrane region" description="Helical" evidence="6">
    <location>
        <begin position="419"/>
        <end position="440"/>
    </location>
</feature>
<evidence type="ECO:0000256" key="1">
    <source>
        <dbReference type="ARBA" id="ARBA00004141"/>
    </source>
</evidence>
<sequence length="473" mass="52046">MTKVKKTVHSKNFVYICVAIVSCMSTIFGFNLGAILSSKVRLINVFMLEVYNVDSMINTFLLGALVGTFLGGRLVYDTGRLQSILGAFTFGVIGQSISLMSPTFSTLFISEFAVGAAFGVYLISSVSYVTEISPSAYRGSCSSLIAVFFTLGLLLATVLRGIIPNYGFSVVSGIVLLSLPLLVYSYLRLPESPRWHALTGSSDKALTELIRLRVSTSEAARELAAINECILGEERGMALFFRSPVFRGVTWFFIFISISCQLAGMAILPYMSLQLIKSFQTAMTLGILVPSSQSDINFVFLGSILLSAFLGAIFTFFAVDKIGRKKLFLFAVFSNEIIIAVIYVLLYGQFREFGQFFVVLLMCIFVFSSTVCLSLLLTVLASELLAVKGREFGLTVIYLFNFAAVMMGMYFFYRAVQSLGLLMLLSFFLIAGAFLFSLIYSGLPETKGKLLESMENTIFNGRNLLAIKSDSRD</sequence>
<keyword evidence="4 6" id="KW-1133">Transmembrane helix</keyword>
<keyword evidence="3 6" id="KW-0812">Transmembrane</keyword>
<evidence type="ECO:0000313" key="8">
    <source>
        <dbReference type="EMBL" id="SKA63453.1"/>
    </source>
</evidence>
<feature type="transmembrane region" description="Helical" evidence="6">
    <location>
        <begin position="296"/>
        <end position="320"/>
    </location>
</feature>
<dbReference type="GO" id="GO:0016020">
    <property type="term" value="C:membrane"/>
    <property type="evidence" value="ECO:0007669"/>
    <property type="project" value="UniProtKB-SubCell"/>
</dbReference>
<dbReference type="Gene3D" id="1.20.1250.20">
    <property type="entry name" value="MFS general substrate transporter like domains"/>
    <property type="match status" value="1"/>
</dbReference>
<dbReference type="InterPro" id="IPR005829">
    <property type="entry name" value="Sugar_transporter_CS"/>
</dbReference>
<dbReference type="PROSITE" id="PS51257">
    <property type="entry name" value="PROKAR_LIPOPROTEIN"/>
    <property type="match status" value="1"/>
</dbReference>
<feature type="transmembrane region" description="Helical" evidence="6">
    <location>
        <begin position="56"/>
        <end position="76"/>
    </location>
</feature>
<dbReference type="InterPro" id="IPR020846">
    <property type="entry name" value="MFS_dom"/>
</dbReference>
<dbReference type="AlphaFoldDB" id="A0A1T4VEZ7"/>
<feature type="transmembrane region" description="Helical" evidence="6">
    <location>
        <begin position="12"/>
        <end position="36"/>
    </location>
</feature>
<dbReference type="InterPro" id="IPR050360">
    <property type="entry name" value="MFS_Sugar_Transporters"/>
</dbReference>
<dbReference type="InterPro" id="IPR005828">
    <property type="entry name" value="MFS_sugar_transport-like"/>
</dbReference>
<evidence type="ECO:0000256" key="6">
    <source>
        <dbReference type="SAM" id="Phobius"/>
    </source>
</evidence>
<keyword evidence="9" id="KW-1185">Reference proteome</keyword>
<protein>
    <submittedName>
        <fullName evidence="8">Sugar transporter</fullName>
    </submittedName>
</protein>
<name>A0A1T4VEZ7_9GAMM</name>
<evidence type="ECO:0000259" key="7">
    <source>
        <dbReference type="PROSITE" id="PS50850"/>
    </source>
</evidence>
<dbReference type="InterPro" id="IPR036259">
    <property type="entry name" value="MFS_trans_sf"/>
</dbReference>
<dbReference type="Proteomes" id="UP000242432">
    <property type="component" value="Unassembled WGS sequence"/>
</dbReference>
<proteinExistence type="inferred from homology"/>
<evidence type="ECO:0000256" key="5">
    <source>
        <dbReference type="ARBA" id="ARBA00023136"/>
    </source>
</evidence>
<feature type="transmembrane region" description="Helical" evidence="6">
    <location>
        <begin position="83"/>
        <end position="101"/>
    </location>
</feature>
<feature type="transmembrane region" description="Helical" evidence="6">
    <location>
        <begin position="356"/>
        <end position="380"/>
    </location>
</feature>
<organism evidence="8 9">
    <name type="scientific">Succinivibrio dextrinosolvens DSM 3072</name>
    <dbReference type="NCBI Taxonomy" id="1123324"/>
    <lineage>
        <taxon>Bacteria</taxon>
        <taxon>Pseudomonadati</taxon>
        <taxon>Pseudomonadota</taxon>
        <taxon>Gammaproteobacteria</taxon>
        <taxon>Aeromonadales</taxon>
        <taxon>Succinivibrionaceae</taxon>
        <taxon>Succinivibrio</taxon>
    </lineage>
</organism>
<keyword evidence="5 6" id="KW-0472">Membrane</keyword>
<reference evidence="9" key="1">
    <citation type="submission" date="2017-02" db="EMBL/GenBank/DDBJ databases">
        <authorList>
            <person name="Varghese N."/>
            <person name="Submissions S."/>
        </authorList>
    </citation>
    <scope>NUCLEOTIDE SEQUENCE [LARGE SCALE GENOMIC DNA]</scope>
    <source>
        <strain evidence="9">DSM 3072</strain>
    </source>
</reference>
<gene>
    <name evidence="8" type="ORF">SAMN02745213_01390</name>
</gene>
<feature type="transmembrane region" description="Helical" evidence="6">
    <location>
        <begin position="392"/>
        <end position="413"/>
    </location>
</feature>
<dbReference type="PROSITE" id="PS00216">
    <property type="entry name" value="SUGAR_TRANSPORT_1"/>
    <property type="match status" value="1"/>
</dbReference>
<keyword evidence="8" id="KW-0762">Sugar transport</keyword>
<dbReference type="PANTHER" id="PTHR48022:SF2">
    <property type="entry name" value="PLASTIDIC GLUCOSE TRANSPORTER 4"/>
    <property type="match status" value="1"/>
</dbReference>
<feature type="domain" description="Major facilitator superfamily (MFS) profile" evidence="7">
    <location>
        <begin position="17"/>
        <end position="449"/>
    </location>
</feature>
<dbReference type="SUPFAM" id="SSF103473">
    <property type="entry name" value="MFS general substrate transporter"/>
    <property type="match status" value="1"/>
</dbReference>
<evidence type="ECO:0000256" key="2">
    <source>
        <dbReference type="ARBA" id="ARBA00010992"/>
    </source>
</evidence>
<dbReference type="EMBL" id="FUXX01000021">
    <property type="protein sequence ID" value="SKA63453.1"/>
    <property type="molecule type" value="Genomic_DNA"/>
</dbReference>
<dbReference type="Pfam" id="PF00083">
    <property type="entry name" value="Sugar_tr"/>
    <property type="match status" value="1"/>
</dbReference>
<accession>A0A1T4VEZ7</accession>
<feature type="transmembrane region" description="Helical" evidence="6">
    <location>
        <begin position="168"/>
        <end position="187"/>
    </location>
</feature>
<dbReference type="PANTHER" id="PTHR48022">
    <property type="entry name" value="PLASTIDIC GLUCOSE TRANSPORTER 4"/>
    <property type="match status" value="1"/>
</dbReference>
<feature type="transmembrane region" description="Helical" evidence="6">
    <location>
        <begin position="107"/>
        <end position="129"/>
    </location>
</feature>
<dbReference type="STRING" id="83771.SAMN02910357_02568"/>
<dbReference type="RefSeq" id="WP_078928855.1">
    <property type="nucleotide sequence ID" value="NZ_FUXX01000021.1"/>
</dbReference>